<dbReference type="AlphaFoldDB" id="A0A6J6PAE4"/>
<dbReference type="InterPro" id="IPR002372">
    <property type="entry name" value="PQQ_rpt_dom"/>
</dbReference>
<dbReference type="InterPro" id="IPR011047">
    <property type="entry name" value="Quinoprotein_ADH-like_sf"/>
</dbReference>
<protein>
    <submittedName>
        <fullName evidence="2">Unannotated protein</fullName>
    </submittedName>
</protein>
<organism evidence="2">
    <name type="scientific">freshwater metagenome</name>
    <dbReference type="NCBI Taxonomy" id="449393"/>
    <lineage>
        <taxon>unclassified sequences</taxon>
        <taxon>metagenomes</taxon>
        <taxon>ecological metagenomes</taxon>
    </lineage>
</organism>
<accession>A0A6J6PAE4</accession>
<dbReference type="EMBL" id="CAEZXZ010000008">
    <property type="protein sequence ID" value="CAB4693555.1"/>
    <property type="molecule type" value="Genomic_DNA"/>
</dbReference>
<proteinExistence type="predicted"/>
<evidence type="ECO:0000259" key="1">
    <source>
        <dbReference type="Pfam" id="PF13360"/>
    </source>
</evidence>
<feature type="domain" description="Pyrrolo-quinoline quinone repeat" evidence="1">
    <location>
        <begin position="152"/>
        <end position="209"/>
    </location>
</feature>
<dbReference type="SUPFAM" id="SSF50998">
    <property type="entry name" value="Quinoprotein alcohol dehydrogenase-like"/>
    <property type="match status" value="1"/>
</dbReference>
<dbReference type="Gene3D" id="2.130.10.10">
    <property type="entry name" value="YVTN repeat-like/Quinoprotein amine dehydrogenase"/>
    <property type="match status" value="1"/>
</dbReference>
<dbReference type="InterPro" id="IPR015943">
    <property type="entry name" value="WD40/YVTN_repeat-like_dom_sf"/>
</dbReference>
<dbReference type="Pfam" id="PF13360">
    <property type="entry name" value="PQQ_2"/>
    <property type="match status" value="1"/>
</dbReference>
<gene>
    <name evidence="2" type="ORF">UFOPK2625_00116</name>
</gene>
<reference evidence="2" key="1">
    <citation type="submission" date="2020-05" db="EMBL/GenBank/DDBJ databases">
        <authorList>
            <person name="Chiriac C."/>
            <person name="Salcher M."/>
            <person name="Ghai R."/>
            <person name="Kavagutti S V."/>
        </authorList>
    </citation>
    <scope>NUCLEOTIDE SEQUENCE</scope>
</reference>
<evidence type="ECO:0000313" key="2">
    <source>
        <dbReference type="EMBL" id="CAB4693555.1"/>
    </source>
</evidence>
<sequence length="570" mass="59882">MIEKSHICIHRPVVAVAIFAAAVSLFLTAPPANAAPPANPSRQEAINAEVACITAYAADPANNYVNYAPAIGAPEVTDAVHSGLQPCASFADDSSGKKNIHHVGRKYQVAQYLSPTVYPGQIQMIIQGGPDAAFLIGGAPGTPIPSYTGGPYVARFNPTTGAQIWRTSLPLAPGQWVAAPSGAVVKGGWVVVVIGPTVYKLNPKTGAIVASVQQPVFGGAAIDANFDGFAVSPDANGTILLKSQNRSAGCTIQGNQAMSMCVAQFGPQPVTTVVAVDPVTLKNITAIALNQAVIARPTVVSNKGNTDMYLAGSAQGVRVTWNPKTKTLSQDLAWAPPYLLPGQNPGDAPVPVGDWVVFNNNAFPTQGVPICAVAVRMNNATEIHRICPWGTTLPAGVTSNAPASFSSDPQKSLIFMQDLLVGGVFAVHLDQASGEMVAKWSRPDWRTSDYFTAVGPSSHRVLSSQYMNPNFNVGQVSNNSWTEGVLWVDEATGKTLAQSAYNGPTQLGWMVMPSYAGRFYSMTTNGTINIYVPQACATKGKPRVPAPSITTCSTDYAALPQPIAYPAPRP</sequence>
<name>A0A6J6PAE4_9ZZZZ</name>